<name>A0ABR2I785_9EUKA</name>
<dbReference type="EMBL" id="JAPFFF010000019">
    <property type="protein sequence ID" value="KAK8858285.1"/>
    <property type="molecule type" value="Genomic_DNA"/>
</dbReference>
<evidence type="ECO:0000313" key="2">
    <source>
        <dbReference type="EMBL" id="KAK8858285.1"/>
    </source>
</evidence>
<evidence type="ECO:0008006" key="4">
    <source>
        <dbReference type="Google" id="ProtNLM"/>
    </source>
</evidence>
<protein>
    <recommendedName>
        <fullName evidence="4">DUF2428 domain-containing protein</fullName>
    </recommendedName>
</protein>
<feature type="region of interest" description="Disordered" evidence="1">
    <location>
        <begin position="532"/>
        <end position="554"/>
    </location>
</feature>
<evidence type="ECO:0000313" key="3">
    <source>
        <dbReference type="Proteomes" id="UP001470230"/>
    </source>
</evidence>
<evidence type="ECO:0000256" key="1">
    <source>
        <dbReference type="SAM" id="MobiDB-lite"/>
    </source>
</evidence>
<reference evidence="2 3" key="1">
    <citation type="submission" date="2024-04" db="EMBL/GenBank/DDBJ databases">
        <title>Tritrichomonas musculus Genome.</title>
        <authorList>
            <person name="Alves-Ferreira E."/>
            <person name="Grigg M."/>
            <person name="Lorenzi H."/>
            <person name="Galac M."/>
        </authorList>
    </citation>
    <scope>NUCLEOTIDE SEQUENCE [LARGE SCALE GENOMIC DNA]</scope>
    <source>
        <strain evidence="2 3">EAF2021</strain>
    </source>
</reference>
<organism evidence="2 3">
    <name type="scientific">Tritrichomonas musculus</name>
    <dbReference type="NCBI Taxonomy" id="1915356"/>
    <lineage>
        <taxon>Eukaryota</taxon>
        <taxon>Metamonada</taxon>
        <taxon>Parabasalia</taxon>
        <taxon>Tritrichomonadida</taxon>
        <taxon>Tritrichomonadidae</taxon>
        <taxon>Tritrichomonas</taxon>
    </lineage>
</organism>
<gene>
    <name evidence="2" type="ORF">M9Y10_013387</name>
</gene>
<proteinExistence type="predicted"/>
<comment type="caution">
    <text evidence="2">The sequence shown here is derived from an EMBL/GenBank/DDBJ whole genome shotgun (WGS) entry which is preliminary data.</text>
</comment>
<keyword evidence="3" id="KW-1185">Reference proteome</keyword>
<accession>A0ABR2I785</accession>
<dbReference type="Proteomes" id="UP001470230">
    <property type="component" value="Unassembled WGS sequence"/>
</dbReference>
<sequence>MDLSLDIKSRLRFTSIENIFNLQIKKKFPSYIVDLLFSLLQFDDVINAILHFIQLPQNTNILIEMFKVLYSYFQKNPEKIKKSDFAAKTLQSVLNCVNENTNNPKNLINASNLKIDSQTINLIYYSAKFSSLMSSELPELLHPMPTNGFILAYLIVTTSCSNGQVFDELLPFVEPFFTSKLVLNPYSFGTICIMSTHKDIDDLPSLKHLISFFKSLSDKPIIQALTPYVLHAALLRLSPSTLKEMPTLISFLSSKLEQDEENAVVFSNFIEKIIEMPDSLSIIKPFCEQLFKLYIRNIRNEIPLFQATLTNENNDKKDSKKSSKSHFLNSINNKITENPLNSVNETIGSAFYLLMNYCSINPFDGFFVSRLERQTDNVILMMIYLIDYINKSSNKLEKKQTEAEDATQPVSSANLQFTVTTFDPILLAMKSFVKKSDTTETIIRLYFHFCGTIIDHYESKNAIKALIQGLENNYPYVSDIFASHCANFSFVFENISRSLKPGKSSMLFVTTLKNILSIHASKMLSARSNTAVLSPSSSSSTATDEVNTETDDVISSPTNCDNFSRSGSESTNFELPDLDKYLTVLPESAIETAPTDATILFCSVLVSLHKFPELFDLLPDSASAISPFFSNALMLHFPKLKSRKFNTKVLSALSNACKMIDISDIYSLSQTFMMLLPGQSMLFLAITLQMLPRSIVSSSLQKMIPFVWDNPDETGRMIALVSYSHPDISIEFIETVLASSTLRKRTFFIFKSSESNEQALIVIFKIIGYCSTFIEINFFVSTFLTFATQLLNKYLTHQSKSPLLYSASLSAIRKLSNRVQSIQDERFEHVFPFKDFLVQYVCAYYLDLGITVIRSLESTTMTPSSLLDSSSSNSQTYDSTILSERSSVESLLKNVPKVLSTLTSMLPLRPIRPYDRHERSVELTTAMIQLSDKSHFESIFKASKMFFCTLLDCNSSLSVFFRIVIPIFQSLLRNPRWNRIIELMDFLCAKYCGKLNIQQSSDVLSKTINNIELLISHVIPLSFQDAKCTDNDEEDVKDKVANIIFSLVTLQCSIRNQILSLPQSIRPIKPETRGMTPIEANSAVCNFIEKYFTSSQIFDLIMSLLGFFLNKDQMLKIHHYGTALSIKKFILDRGSEDFRYDGQITQSLVKASMNEDDSVVSIFIDIIEILLKMRLFSMLSNIMLSDEINDKFFIGVMKKLSNIEEGETKLLSIIAAFFESNESVDEKERKSMNDFSFRAIPYLSNSMKDIDNDTWVKLFIGVSNKVQKIDSTLMKCLVSNEDYDGFLQFAQIITRERLLALQVILSSLPENPSKFFIKLSIAFASTEPETCEGFLNYAINAMLKKTSCFTSFEMMKNLFESTVIDSHCWMSLSESLSALFIQNLRCRSIVVDCTIAFINKIDENELQEFWTSFAEICLANVDKWISIINRLITEGKVHFQSIASILPELIVHLKEKHFQIALNSIALKIKVIENPVLDENDIFDLCELIMKSDYFKDKCDHFLNTFVATLREKKFVYVCCHMIERLCKKIDDNNIFAINALIETMNWMKEGDNLFVIEIIMRILK</sequence>